<organism evidence="3 4">
    <name type="scientific">Streptomyces amakusaensis</name>
    <dbReference type="NCBI Taxonomy" id="67271"/>
    <lineage>
        <taxon>Bacteria</taxon>
        <taxon>Bacillati</taxon>
        <taxon>Actinomycetota</taxon>
        <taxon>Actinomycetes</taxon>
        <taxon>Kitasatosporales</taxon>
        <taxon>Streptomycetaceae</taxon>
        <taxon>Streptomyces</taxon>
    </lineage>
</organism>
<feature type="region of interest" description="Disordered" evidence="1">
    <location>
        <begin position="422"/>
        <end position="449"/>
    </location>
</feature>
<evidence type="ECO:0000256" key="2">
    <source>
        <dbReference type="SAM" id="Phobius"/>
    </source>
</evidence>
<comment type="caution">
    <text evidence="3">The sequence shown here is derived from an EMBL/GenBank/DDBJ whole genome shotgun (WGS) entry which is preliminary data.</text>
</comment>
<gene>
    <name evidence="3" type="ORF">ACFPRH_08925</name>
</gene>
<evidence type="ECO:0000313" key="3">
    <source>
        <dbReference type="EMBL" id="MFC5151856.1"/>
    </source>
</evidence>
<dbReference type="Proteomes" id="UP001596160">
    <property type="component" value="Unassembled WGS sequence"/>
</dbReference>
<keyword evidence="2" id="KW-0472">Membrane</keyword>
<protein>
    <recommendedName>
        <fullName evidence="5">Integral membrane protein</fullName>
    </recommendedName>
</protein>
<name>A0ABW0ADT9_9ACTN</name>
<feature type="compositionally biased region" description="Basic and acidic residues" evidence="1">
    <location>
        <begin position="423"/>
        <end position="436"/>
    </location>
</feature>
<sequence length="449" mass="47583">MPDLPDDSELERLRARIAALEQAGPPPRPHHRVRSFFAVLLIFLGCVLAPLGAVASWTADEVGDTDRYVATVAPLASDPDIQAAVANRVTNAVMSHIDLNSLLEEVAPADRPRLAQALGKLSGPLESALKSFVHDKADAIVSSSAFKTLWTEANRKVHDSLDKALTGSGGGAVKLTDNAVEIDLAPVVDQVKQRLVADGLTVAAKIPEIHTSFVVARSDDIGKLKTGFRLLQLAGIWVPIAALILVVAGVLLAVRRRRAVVTAALGVAAALLLLGIALDAFRAVYLDRLPAGVSQPAASAVYDELIRFLRTTVRMVVTLGLVIALAAWLTGPGRHALAVRRLWHSGITALRGVADHAGLRTGPVGPWLRGHRRWVVWVLVAAAVLTCLLWSHPTAWVVVGLALALLFAMALLDFLASDGTPDGTHDEARDHPENSPERPNPNGGGTGPG</sequence>
<feature type="transmembrane region" description="Helical" evidence="2">
    <location>
        <begin position="230"/>
        <end position="252"/>
    </location>
</feature>
<keyword evidence="4" id="KW-1185">Reference proteome</keyword>
<evidence type="ECO:0000313" key="4">
    <source>
        <dbReference type="Proteomes" id="UP001596160"/>
    </source>
</evidence>
<dbReference type="EMBL" id="JBHSKP010000004">
    <property type="protein sequence ID" value="MFC5151856.1"/>
    <property type="molecule type" value="Genomic_DNA"/>
</dbReference>
<feature type="transmembrane region" description="Helical" evidence="2">
    <location>
        <begin position="259"/>
        <end position="278"/>
    </location>
</feature>
<evidence type="ECO:0008006" key="5">
    <source>
        <dbReference type="Google" id="ProtNLM"/>
    </source>
</evidence>
<feature type="transmembrane region" description="Helical" evidence="2">
    <location>
        <begin position="397"/>
        <end position="416"/>
    </location>
</feature>
<feature type="transmembrane region" description="Helical" evidence="2">
    <location>
        <begin position="36"/>
        <end position="59"/>
    </location>
</feature>
<dbReference type="RefSeq" id="WP_344476230.1">
    <property type="nucleotide sequence ID" value="NZ_BAAASB010000006.1"/>
</dbReference>
<reference evidence="4" key="1">
    <citation type="journal article" date="2019" name="Int. J. Syst. Evol. Microbiol.">
        <title>The Global Catalogue of Microorganisms (GCM) 10K type strain sequencing project: providing services to taxonomists for standard genome sequencing and annotation.</title>
        <authorList>
            <consortium name="The Broad Institute Genomics Platform"/>
            <consortium name="The Broad Institute Genome Sequencing Center for Infectious Disease"/>
            <person name="Wu L."/>
            <person name="Ma J."/>
        </authorList>
    </citation>
    <scope>NUCLEOTIDE SEQUENCE [LARGE SCALE GENOMIC DNA]</scope>
    <source>
        <strain evidence="4">PCU 266</strain>
    </source>
</reference>
<keyword evidence="2" id="KW-0812">Transmembrane</keyword>
<evidence type="ECO:0000256" key="1">
    <source>
        <dbReference type="SAM" id="MobiDB-lite"/>
    </source>
</evidence>
<keyword evidence="2" id="KW-1133">Transmembrane helix</keyword>
<feature type="transmembrane region" description="Helical" evidence="2">
    <location>
        <begin position="374"/>
        <end position="391"/>
    </location>
</feature>
<accession>A0ABW0ADT9</accession>
<feature type="transmembrane region" description="Helical" evidence="2">
    <location>
        <begin position="312"/>
        <end position="331"/>
    </location>
</feature>
<proteinExistence type="predicted"/>